<reference evidence="1" key="2">
    <citation type="journal article" date="2015" name="Fish Shellfish Immunol.">
        <title>Early steps in the European eel (Anguilla anguilla)-Vibrio vulnificus interaction in the gills: Role of the RtxA13 toxin.</title>
        <authorList>
            <person name="Callol A."/>
            <person name="Pajuelo D."/>
            <person name="Ebbesson L."/>
            <person name="Teles M."/>
            <person name="MacKenzie S."/>
            <person name="Amaro C."/>
        </authorList>
    </citation>
    <scope>NUCLEOTIDE SEQUENCE</scope>
</reference>
<dbReference type="AlphaFoldDB" id="A0A0E9SLY3"/>
<accession>A0A0E9SLY3</accession>
<sequence>MDTPWRERQLPRNQRKARKATRNITHMLLKLSRKLEVMMRVNLTPKVI</sequence>
<protein>
    <submittedName>
        <fullName evidence="1">Uncharacterized protein</fullName>
    </submittedName>
</protein>
<organism evidence="1">
    <name type="scientific">Anguilla anguilla</name>
    <name type="common">European freshwater eel</name>
    <name type="synonym">Muraena anguilla</name>
    <dbReference type="NCBI Taxonomy" id="7936"/>
    <lineage>
        <taxon>Eukaryota</taxon>
        <taxon>Metazoa</taxon>
        <taxon>Chordata</taxon>
        <taxon>Craniata</taxon>
        <taxon>Vertebrata</taxon>
        <taxon>Euteleostomi</taxon>
        <taxon>Actinopterygii</taxon>
        <taxon>Neopterygii</taxon>
        <taxon>Teleostei</taxon>
        <taxon>Anguilliformes</taxon>
        <taxon>Anguillidae</taxon>
        <taxon>Anguilla</taxon>
    </lineage>
</organism>
<name>A0A0E9SLY3_ANGAN</name>
<dbReference type="EMBL" id="GBXM01067044">
    <property type="protein sequence ID" value="JAH41533.1"/>
    <property type="molecule type" value="Transcribed_RNA"/>
</dbReference>
<evidence type="ECO:0000313" key="1">
    <source>
        <dbReference type="EMBL" id="JAH41533.1"/>
    </source>
</evidence>
<reference evidence="1" key="1">
    <citation type="submission" date="2014-11" db="EMBL/GenBank/DDBJ databases">
        <authorList>
            <person name="Amaro Gonzalez C."/>
        </authorList>
    </citation>
    <scope>NUCLEOTIDE SEQUENCE</scope>
</reference>
<proteinExistence type="predicted"/>